<evidence type="ECO:0000256" key="1">
    <source>
        <dbReference type="SAM" id="SignalP"/>
    </source>
</evidence>
<sequence>MFTSSALLCALLLLHAGATFAQLGDEPRQQKVPSAPREVEVIQVNASTVKVSWQRPAHSNGVLIGYYVYKEQLINGEPVSDQLQRAMVIHDPD</sequence>
<dbReference type="CDD" id="cd00063">
    <property type="entry name" value="FN3"/>
    <property type="match status" value="1"/>
</dbReference>
<organism evidence="3 4">
    <name type="scientific">Plectus sambesii</name>
    <dbReference type="NCBI Taxonomy" id="2011161"/>
    <lineage>
        <taxon>Eukaryota</taxon>
        <taxon>Metazoa</taxon>
        <taxon>Ecdysozoa</taxon>
        <taxon>Nematoda</taxon>
        <taxon>Chromadorea</taxon>
        <taxon>Plectida</taxon>
        <taxon>Plectina</taxon>
        <taxon>Plectoidea</taxon>
        <taxon>Plectidae</taxon>
        <taxon>Plectus</taxon>
    </lineage>
</organism>
<dbReference type="InterPro" id="IPR036116">
    <property type="entry name" value="FN3_sf"/>
</dbReference>
<dbReference type="Pfam" id="PF00041">
    <property type="entry name" value="fn3"/>
    <property type="match status" value="1"/>
</dbReference>
<protein>
    <submittedName>
        <fullName evidence="4">Fibronectin type-III domain-containing protein</fullName>
    </submittedName>
</protein>
<dbReference type="Gene3D" id="2.60.40.10">
    <property type="entry name" value="Immunoglobulins"/>
    <property type="match status" value="1"/>
</dbReference>
<dbReference type="Proteomes" id="UP000887566">
    <property type="component" value="Unplaced"/>
</dbReference>
<name>A0A914XIN2_9BILA</name>
<evidence type="ECO:0000313" key="4">
    <source>
        <dbReference type="WBParaSite" id="PSAMB.scaffold8885size5650.g31888.t1"/>
    </source>
</evidence>
<dbReference type="AlphaFoldDB" id="A0A914XIN2"/>
<evidence type="ECO:0000313" key="3">
    <source>
        <dbReference type="Proteomes" id="UP000887566"/>
    </source>
</evidence>
<accession>A0A914XIN2</accession>
<feature type="domain" description="Fibronectin type-III" evidence="2">
    <location>
        <begin position="35"/>
        <end position="93"/>
    </location>
</feature>
<dbReference type="InterPro" id="IPR013783">
    <property type="entry name" value="Ig-like_fold"/>
</dbReference>
<feature type="signal peptide" evidence="1">
    <location>
        <begin position="1"/>
        <end position="21"/>
    </location>
</feature>
<keyword evidence="1" id="KW-0732">Signal</keyword>
<dbReference type="PROSITE" id="PS50853">
    <property type="entry name" value="FN3"/>
    <property type="match status" value="1"/>
</dbReference>
<dbReference type="WBParaSite" id="PSAMB.scaffold8885size5650.g31888.t1">
    <property type="protein sequence ID" value="PSAMB.scaffold8885size5650.g31888.t1"/>
    <property type="gene ID" value="PSAMB.scaffold8885size5650.g31888"/>
</dbReference>
<feature type="chain" id="PRO_5037642003" evidence="1">
    <location>
        <begin position="22"/>
        <end position="93"/>
    </location>
</feature>
<keyword evidence="3" id="KW-1185">Reference proteome</keyword>
<proteinExistence type="predicted"/>
<reference evidence="4" key="1">
    <citation type="submission" date="2022-11" db="UniProtKB">
        <authorList>
            <consortium name="WormBaseParasite"/>
        </authorList>
    </citation>
    <scope>IDENTIFICATION</scope>
</reference>
<evidence type="ECO:0000259" key="2">
    <source>
        <dbReference type="PROSITE" id="PS50853"/>
    </source>
</evidence>
<dbReference type="SUPFAM" id="SSF49265">
    <property type="entry name" value="Fibronectin type III"/>
    <property type="match status" value="1"/>
</dbReference>
<dbReference type="InterPro" id="IPR003961">
    <property type="entry name" value="FN3_dom"/>
</dbReference>